<name>A0ABQ7FL89_9ACTN</name>
<feature type="compositionally biased region" description="Basic and acidic residues" evidence="1">
    <location>
        <begin position="255"/>
        <end position="322"/>
    </location>
</feature>
<proteinExistence type="predicted"/>
<evidence type="ECO:0000313" key="3">
    <source>
        <dbReference type="Proteomes" id="UP000621266"/>
    </source>
</evidence>
<dbReference type="EMBL" id="WHPN01000246">
    <property type="protein sequence ID" value="KAF4409160.1"/>
    <property type="molecule type" value="Genomic_DNA"/>
</dbReference>
<feature type="compositionally biased region" description="Basic residues" evidence="1">
    <location>
        <begin position="326"/>
        <end position="336"/>
    </location>
</feature>
<feature type="region of interest" description="Disordered" evidence="1">
    <location>
        <begin position="141"/>
        <end position="336"/>
    </location>
</feature>
<evidence type="ECO:0000313" key="2">
    <source>
        <dbReference type="EMBL" id="KAF4409160.1"/>
    </source>
</evidence>
<evidence type="ECO:0000256" key="1">
    <source>
        <dbReference type="SAM" id="MobiDB-lite"/>
    </source>
</evidence>
<dbReference type="RefSeq" id="WP_156205750.1">
    <property type="nucleotide sequence ID" value="NZ_WHPN01000246.1"/>
</dbReference>
<feature type="compositionally biased region" description="Low complexity" evidence="1">
    <location>
        <begin position="190"/>
        <end position="201"/>
    </location>
</feature>
<sequence>MGVDEVADELYALPPGAFTAARDKAAQEAPREQRRAIRALRRPTLAAWAVNLLVRADRKQVELLTRLGEELRAAHRDLDGTQLRELTAQQRQLVAALSRQAGRLTTEAGQGVSEGVLREVEATVHAALADPDAARRLSSGRLTKALPAPSGFGPVTGDDEGGAGDATVHPLRPPEGARQGARRGRKGMNRPGPAATAGGRASVTDLTEHSRSQERAGREREKRRADSRRAAEDLTRAARTSREEADAAEQELAEAQDRLEEARDRVHELTGELRRAKQRLTEAEKAERSARGPAERARRAAERDRERADRARAEAERVDAGDGPRGGRKPRRPGGA</sequence>
<gene>
    <name evidence="2" type="ORF">GCU69_10480</name>
</gene>
<evidence type="ECO:0008006" key="4">
    <source>
        <dbReference type="Google" id="ProtNLM"/>
    </source>
</evidence>
<comment type="caution">
    <text evidence="2">The sequence shown here is derived from an EMBL/GenBank/DDBJ whole genome shotgun (WGS) entry which is preliminary data.</text>
</comment>
<dbReference type="Proteomes" id="UP000621266">
    <property type="component" value="Unassembled WGS sequence"/>
</dbReference>
<reference evidence="2 3" key="1">
    <citation type="submission" date="2019-10" db="EMBL/GenBank/DDBJ databases">
        <title>Streptomyces tenebrisbrunneis sp.nov., an endogenous actinomycete isolated from of Lycium ruthenicum.</title>
        <authorList>
            <person name="Ma L."/>
        </authorList>
    </citation>
    <scope>NUCLEOTIDE SEQUENCE [LARGE SCALE GENOMIC DNA]</scope>
    <source>
        <strain evidence="2 3">TRM 66187</strain>
    </source>
</reference>
<organism evidence="2 3">
    <name type="scientific">Streptomyces lycii</name>
    <dbReference type="NCBI Taxonomy" id="2654337"/>
    <lineage>
        <taxon>Bacteria</taxon>
        <taxon>Bacillati</taxon>
        <taxon>Actinomycetota</taxon>
        <taxon>Actinomycetes</taxon>
        <taxon>Kitasatosporales</taxon>
        <taxon>Streptomycetaceae</taxon>
        <taxon>Streptomyces</taxon>
    </lineage>
</organism>
<protein>
    <recommendedName>
        <fullName evidence="4">Transposase</fullName>
    </recommendedName>
</protein>
<accession>A0ABQ7FL89</accession>
<feature type="compositionally biased region" description="Basic and acidic residues" evidence="1">
    <location>
        <begin position="206"/>
        <end position="245"/>
    </location>
</feature>
<keyword evidence="3" id="KW-1185">Reference proteome</keyword>